<dbReference type="EMBL" id="CAJVPS010057957">
    <property type="protein sequence ID" value="CAG8779486.1"/>
    <property type="molecule type" value="Genomic_DNA"/>
</dbReference>
<reference evidence="1" key="1">
    <citation type="submission" date="2021-06" db="EMBL/GenBank/DDBJ databases">
        <authorList>
            <person name="Kallberg Y."/>
            <person name="Tangrot J."/>
            <person name="Rosling A."/>
        </authorList>
    </citation>
    <scope>NUCLEOTIDE SEQUENCE</scope>
    <source>
        <strain evidence="1">FL130A</strain>
    </source>
</reference>
<name>A0A9N9JGC8_9GLOM</name>
<dbReference type="Proteomes" id="UP000789508">
    <property type="component" value="Unassembled WGS sequence"/>
</dbReference>
<dbReference type="AlphaFoldDB" id="A0A9N9JGC8"/>
<accession>A0A9N9JGC8</accession>
<keyword evidence="2" id="KW-1185">Reference proteome</keyword>
<proteinExistence type="predicted"/>
<sequence>AFLPSNRIFFCQNFLIQYGYGPISDYVEDWPAKNTSSSSQRRKK</sequence>
<comment type="caution">
    <text evidence="1">The sequence shown here is derived from an EMBL/GenBank/DDBJ whole genome shotgun (WGS) entry which is preliminary data.</text>
</comment>
<evidence type="ECO:0000313" key="2">
    <source>
        <dbReference type="Proteomes" id="UP000789508"/>
    </source>
</evidence>
<gene>
    <name evidence="1" type="ORF">ALEPTO_LOCUS14593</name>
</gene>
<evidence type="ECO:0000313" key="1">
    <source>
        <dbReference type="EMBL" id="CAG8779486.1"/>
    </source>
</evidence>
<protein>
    <submittedName>
        <fullName evidence="1">3708_t:CDS:1</fullName>
    </submittedName>
</protein>
<organism evidence="1 2">
    <name type="scientific">Ambispora leptoticha</name>
    <dbReference type="NCBI Taxonomy" id="144679"/>
    <lineage>
        <taxon>Eukaryota</taxon>
        <taxon>Fungi</taxon>
        <taxon>Fungi incertae sedis</taxon>
        <taxon>Mucoromycota</taxon>
        <taxon>Glomeromycotina</taxon>
        <taxon>Glomeromycetes</taxon>
        <taxon>Archaeosporales</taxon>
        <taxon>Ambisporaceae</taxon>
        <taxon>Ambispora</taxon>
    </lineage>
</organism>
<feature type="non-terminal residue" evidence="1">
    <location>
        <position position="1"/>
    </location>
</feature>
<feature type="non-terminal residue" evidence="1">
    <location>
        <position position="44"/>
    </location>
</feature>